<dbReference type="OrthoDB" id="185659at2759"/>
<dbReference type="GO" id="GO:0008379">
    <property type="term" value="F:thioredoxin peroxidase activity"/>
    <property type="evidence" value="ECO:0007669"/>
    <property type="project" value="TreeGrafter"/>
</dbReference>
<comment type="similarity">
    <text evidence="1">Belongs to the peroxiredoxin family. AhpC/Prx1 subfamily.</text>
</comment>
<dbReference type="InterPro" id="IPR013766">
    <property type="entry name" value="Thioredoxin_domain"/>
</dbReference>
<evidence type="ECO:0000256" key="4">
    <source>
        <dbReference type="PIRSR" id="PIRSR000239-1"/>
    </source>
</evidence>
<evidence type="ECO:0000256" key="3">
    <source>
        <dbReference type="PIRNR" id="PIRNR000239"/>
    </source>
</evidence>
<gene>
    <name evidence="6" type="ORF">H312_00839</name>
</gene>
<keyword evidence="3" id="KW-0049">Antioxidant</keyword>
<evidence type="ECO:0000313" key="6">
    <source>
        <dbReference type="EMBL" id="KCZ81661.1"/>
    </source>
</evidence>
<keyword evidence="3" id="KW-0575">Peroxidase</keyword>
<dbReference type="Pfam" id="PF00578">
    <property type="entry name" value="AhpC-TSA"/>
    <property type="match status" value="1"/>
</dbReference>
<protein>
    <recommendedName>
        <fullName evidence="5">Thioredoxin domain-containing protein</fullName>
    </recommendedName>
</protein>
<feature type="domain" description="Thioredoxin" evidence="5">
    <location>
        <begin position="1"/>
        <end position="157"/>
    </location>
</feature>
<evidence type="ECO:0000256" key="1">
    <source>
        <dbReference type="ARBA" id="ARBA00009796"/>
    </source>
</evidence>
<proteinExistence type="inferred from homology"/>
<dbReference type="EMBL" id="KK365138">
    <property type="protein sequence ID" value="KCZ81661.1"/>
    <property type="molecule type" value="Genomic_DNA"/>
</dbReference>
<keyword evidence="2 3" id="KW-0560">Oxidoreductase</keyword>
<organism evidence="6 7">
    <name type="scientific">Anncaliia algerae PRA339</name>
    <dbReference type="NCBI Taxonomy" id="1288291"/>
    <lineage>
        <taxon>Eukaryota</taxon>
        <taxon>Fungi</taxon>
        <taxon>Fungi incertae sedis</taxon>
        <taxon>Microsporidia</taxon>
        <taxon>Tubulinosematoidea</taxon>
        <taxon>Tubulinosematidae</taxon>
        <taxon>Anncaliia</taxon>
    </lineage>
</organism>
<dbReference type="PIRSF" id="PIRSF000239">
    <property type="entry name" value="AHPC"/>
    <property type="match status" value="1"/>
</dbReference>
<dbReference type="GO" id="GO:0005829">
    <property type="term" value="C:cytosol"/>
    <property type="evidence" value="ECO:0007669"/>
    <property type="project" value="TreeGrafter"/>
</dbReference>
<comment type="function">
    <text evidence="3">Thiol-specific peroxidase that catalyzes the reduction of hydrogen peroxide and organic hydroperoxides to water and alcohols, respectively.</text>
</comment>
<dbReference type="GO" id="GO:0033554">
    <property type="term" value="P:cellular response to stress"/>
    <property type="evidence" value="ECO:0007669"/>
    <property type="project" value="TreeGrafter"/>
</dbReference>
<evidence type="ECO:0000313" key="7">
    <source>
        <dbReference type="Proteomes" id="UP000030655"/>
    </source>
</evidence>
<accession>A0A059F3Y8</accession>
<dbReference type="GO" id="GO:0045454">
    <property type="term" value="P:cell redox homeostasis"/>
    <property type="evidence" value="ECO:0007669"/>
    <property type="project" value="TreeGrafter"/>
</dbReference>
<dbReference type="PANTHER" id="PTHR10681">
    <property type="entry name" value="THIOREDOXIN PEROXIDASE"/>
    <property type="match status" value="1"/>
</dbReference>
<dbReference type="InterPro" id="IPR050217">
    <property type="entry name" value="Peroxiredoxin"/>
</dbReference>
<dbReference type="VEuPathDB" id="MicrosporidiaDB:H312_00839"/>
<dbReference type="GO" id="GO:0006979">
    <property type="term" value="P:response to oxidative stress"/>
    <property type="evidence" value="ECO:0007669"/>
    <property type="project" value="TreeGrafter"/>
</dbReference>
<dbReference type="Proteomes" id="UP000030655">
    <property type="component" value="Unassembled WGS sequence"/>
</dbReference>
<dbReference type="PANTHER" id="PTHR10681:SF128">
    <property type="entry name" value="THIOREDOXIN-DEPENDENT PEROXIDE REDUCTASE, MITOCHONDRIAL"/>
    <property type="match status" value="1"/>
</dbReference>
<dbReference type="AlphaFoldDB" id="A0A059F3Y8"/>
<sequence length="171" mass="19754">MNLKSLADMKLPAYLDGKIQEITLGSLVDEYLVLIFYPYDFTTVCPSEINTLSDHHDEFQQLKANLSFISCDSVFSHQAWAQIDPKDKGIKGVKYPLLSDYTKELTKQLWLLNKDGACKRATVILDRQLNVLYYSFSINEIGRSSKELKRIIRALTFNKNSKQMCLMDWDE</sequence>
<evidence type="ECO:0000256" key="2">
    <source>
        <dbReference type="ARBA" id="ARBA00023002"/>
    </source>
</evidence>
<dbReference type="STRING" id="1288291.A0A059F3Y8"/>
<dbReference type="SUPFAM" id="SSF52833">
    <property type="entry name" value="Thioredoxin-like"/>
    <property type="match status" value="1"/>
</dbReference>
<feature type="active site" description="Cysteine sulfenic acid (-SOH) intermediate; for peroxidase activity" evidence="4">
    <location>
        <position position="45"/>
    </location>
</feature>
<dbReference type="InterPro" id="IPR036249">
    <property type="entry name" value="Thioredoxin-like_sf"/>
</dbReference>
<reference evidence="6 7" key="2">
    <citation type="submission" date="2014-03" db="EMBL/GenBank/DDBJ databases">
        <title>The Genome Sequence of Anncaliia algerae insect isolate PRA339.</title>
        <authorList>
            <consortium name="The Broad Institute Genome Sequencing Platform"/>
            <consortium name="The Broad Institute Genome Sequencing Center for Infectious Disease"/>
            <person name="Cuomo C."/>
            <person name="Becnel J."/>
            <person name="Sanscrainte N."/>
            <person name="Walker B."/>
            <person name="Young S.K."/>
            <person name="Zeng Q."/>
            <person name="Gargeya S."/>
            <person name="Fitzgerald M."/>
            <person name="Haas B."/>
            <person name="Abouelleil A."/>
            <person name="Alvarado L."/>
            <person name="Arachchi H.M."/>
            <person name="Berlin A.M."/>
            <person name="Chapman S.B."/>
            <person name="Dewar J."/>
            <person name="Goldberg J."/>
            <person name="Griggs A."/>
            <person name="Gujja S."/>
            <person name="Hansen M."/>
            <person name="Howarth C."/>
            <person name="Imamovic A."/>
            <person name="Larimer J."/>
            <person name="McCowan C."/>
            <person name="Murphy C."/>
            <person name="Neiman D."/>
            <person name="Pearson M."/>
            <person name="Priest M."/>
            <person name="Roberts A."/>
            <person name="Saif S."/>
            <person name="Shea T."/>
            <person name="Sisk P."/>
            <person name="Sykes S."/>
            <person name="Wortman J."/>
            <person name="Nusbaum C."/>
            <person name="Birren B."/>
        </authorList>
    </citation>
    <scope>NUCLEOTIDE SEQUENCE [LARGE SCALE GENOMIC DNA]</scope>
    <source>
        <strain evidence="6 7">PRA339</strain>
    </source>
</reference>
<dbReference type="InterPro" id="IPR000866">
    <property type="entry name" value="AhpC/TSA"/>
</dbReference>
<dbReference type="HOGENOM" id="CLU_042529_21_3_1"/>
<dbReference type="Gene3D" id="3.40.30.10">
    <property type="entry name" value="Glutaredoxin"/>
    <property type="match status" value="1"/>
</dbReference>
<keyword evidence="7" id="KW-1185">Reference proteome</keyword>
<keyword evidence="3" id="KW-0676">Redox-active center</keyword>
<dbReference type="PROSITE" id="PS51352">
    <property type="entry name" value="THIOREDOXIN_2"/>
    <property type="match status" value="1"/>
</dbReference>
<name>A0A059F3Y8_9MICR</name>
<dbReference type="InterPro" id="IPR024706">
    <property type="entry name" value="Peroxiredoxin_AhpC-typ"/>
</dbReference>
<dbReference type="GO" id="GO:0042744">
    <property type="term" value="P:hydrogen peroxide catabolic process"/>
    <property type="evidence" value="ECO:0007669"/>
    <property type="project" value="TreeGrafter"/>
</dbReference>
<reference evidence="7" key="1">
    <citation type="submission" date="2013-02" db="EMBL/GenBank/DDBJ databases">
        <authorList>
            <consortium name="The Broad Institute Genome Sequencing Platform"/>
            <person name="Cuomo C."/>
            <person name="Becnel J."/>
            <person name="Sanscrainte N."/>
            <person name="Walker B."/>
            <person name="Young S.K."/>
            <person name="Zeng Q."/>
            <person name="Gargeya S."/>
            <person name="Fitzgerald M."/>
            <person name="Haas B."/>
            <person name="Abouelleil A."/>
            <person name="Alvarado L."/>
            <person name="Arachchi H.M."/>
            <person name="Berlin A.M."/>
            <person name="Chapman S.B."/>
            <person name="Dewar J."/>
            <person name="Goldberg J."/>
            <person name="Griggs A."/>
            <person name="Gujja S."/>
            <person name="Hansen M."/>
            <person name="Howarth C."/>
            <person name="Imamovic A."/>
            <person name="Larimer J."/>
            <person name="McCowan C."/>
            <person name="Murphy C."/>
            <person name="Neiman D."/>
            <person name="Pearson M."/>
            <person name="Priest M."/>
            <person name="Roberts A."/>
            <person name="Saif S."/>
            <person name="Shea T."/>
            <person name="Sisk P."/>
            <person name="Sykes S."/>
            <person name="Wortman J."/>
            <person name="Nusbaum C."/>
            <person name="Birren B."/>
        </authorList>
    </citation>
    <scope>NUCLEOTIDE SEQUENCE [LARGE SCALE GENOMIC DNA]</scope>
    <source>
        <strain evidence="7">PRA339</strain>
    </source>
</reference>
<evidence type="ECO:0000259" key="5">
    <source>
        <dbReference type="PROSITE" id="PS51352"/>
    </source>
</evidence>